<dbReference type="Pfam" id="PF05838">
    <property type="entry name" value="Glyco_hydro_108"/>
    <property type="match status" value="1"/>
</dbReference>
<dbReference type="EMBL" id="LNQR01000123">
    <property type="protein sequence ID" value="KWT77357.1"/>
    <property type="molecule type" value="Genomic_DNA"/>
</dbReference>
<feature type="domain" description="TtsA-like Glycoside hydrolase family 108" evidence="1">
    <location>
        <begin position="12"/>
        <end position="71"/>
    </location>
</feature>
<keyword evidence="3" id="KW-1185">Reference proteome</keyword>
<dbReference type="SUPFAM" id="SSF53955">
    <property type="entry name" value="Lysozyme-like"/>
    <property type="match status" value="1"/>
</dbReference>
<evidence type="ECO:0000259" key="1">
    <source>
        <dbReference type="Pfam" id="PF05838"/>
    </source>
</evidence>
<dbReference type="InterPro" id="IPR023346">
    <property type="entry name" value="Lysozyme-like_dom_sf"/>
</dbReference>
<dbReference type="Gene3D" id="1.20.141.10">
    <property type="entry name" value="Chitosanase, subunit A, domain 1"/>
    <property type="match status" value="1"/>
</dbReference>
<sequence length="72" mass="8075">MTTEAYYTAAVRFVLDAEGGYVNDPDDPGGETKYGISKRAYPSLDIKSLTIEDAKRLYRRDYWGRASCDALS</sequence>
<dbReference type="Proteomes" id="UP000060487">
    <property type="component" value="Unassembled WGS sequence"/>
</dbReference>
<protein>
    <recommendedName>
        <fullName evidence="1">TtsA-like Glycoside hydrolase family 108 domain-containing protein</fullName>
    </recommendedName>
</protein>
<accession>A0ABR5SCN1</accession>
<gene>
    <name evidence="2" type="ORF">ASN18_3052</name>
</gene>
<proteinExistence type="predicted"/>
<dbReference type="RefSeq" id="WP_085053660.1">
    <property type="nucleotide sequence ID" value="NZ_LNQR01000123.1"/>
</dbReference>
<evidence type="ECO:0000313" key="3">
    <source>
        <dbReference type="Proteomes" id="UP000060487"/>
    </source>
</evidence>
<reference evidence="2 3" key="1">
    <citation type="submission" date="2015-11" db="EMBL/GenBank/DDBJ databases">
        <authorList>
            <person name="Lin W."/>
        </authorList>
    </citation>
    <scope>NUCLEOTIDE SEQUENCE [LARGE SCALE GENOMIC DNA]</scope>
    <source>
        <strain evidence="2 3">HCH-1</strain>
    </source>
</reference>
<evidence type="ECO:0000313" key="2">
    <source>
        <dbReference type="EMBL" id="KWT77357.1"/>
    </source>
</evidence>
<name>A0ABR5SCN1_9BACT</name>
<organism evidence="2 3">
    <name type="scientific">Candidatus Magnetominusculus xianensis</name>
    <dbReference type="NCBI Taxonomy" id="1748249"/>
    <lineage>
        <taxon>Bacteria</taxon>
        <taxon>Pseudomonadati</taxon>
        <taxon>Nitrospirota</taxon>
        <taxon>Nitrospiria</taxon>
        <taxon>Nitrospirales</taxon>
        <taxon>Nitrospiraceae</taxon>
        <taxon>Candidatus Magnetominusculus</taxon>
    </lineage>
</organism>
<comment type="caution">
    <text evidence="2">The sequence shown here is derived from an EMBL/GenBank/DDBJ whole genome shotgun (WGS) entry which is preliminary data.</text>
</comment>
<dbReference type="CDD" id="cd13926">
    <property type="entry name" value="N-acetylmuramidase_GH108"/>
    <property type="match status" value="1"/>
</dbReference>
<dbReference type="InterPro" id="IPR008565">
    <property type="entry name" value="TtsA-like_GH18_dom"/>
</dbReference>